<dbReference type="GO" id="GO:0006508">
    <property type="term" value="P:proteolysis"/>
    <property type="evidence" value="ECO:0007669"/>
    <property type="project" value="InterPro"/>
</dbReference>
<keyword evidence="2" id="KW-1185">Reference proteome</keyword>
<evidence type="ECO:0008006" key="3">
    <source>
        <dbReference type="Google" id="ProtNLM"/>
    </source>
</evidence>
<dbReference type="PANTHER" id="PTHR33067">
    <property type="entry name" value="RNA-DIRECTED DNA POLYMERASE-RELATED"/>
    <property type="match status" value="1"/>
</dbReference>
<dbReference type="AlphaFoldDB" id="A0A6D2L2K6"/>
<name>A0A6D2L2K6_9BRAS</name>
<evidence type="ECO:0000313" key="2">
    <source>
        <dbReference type="Proteomes" id="UP000467841"/>
    </source>
</evidence>
<comment type="caution">
    <text evidence="1">The sequence shown here is derived from an EMBL/GenBank/DDBJ whole genome shotgun (WGS) entry which is preliminary data.</text>
</comment>
<dbReference type="InterPro" id="IPR021109">
    <property type="entry name" value="Peptidase_aspartic_dom_sf"/>
</dbReference>
<dbReference type="EMBL" id="CACVBM020001549">
    <property type="protein sequence ID" value="CAA7053759.1"/>
    <property type="molecule type" value="Genomic_DNA"/>
</dbReference>
<proteinExistence type="predicted"/>
<dbReference type="Proteomes" id="UP000467841">
    <property type="component" value="Unassembled WGS sequence"/>
</dbReference>
<sequence>MQGSSTKSSIELMSSTKSSIELMSSIEFRVGELDRVEGRVGLTLSQGESYQPRLDLRNRGLASENQALEAIGSLLKLIHPTPMNSISRARVIGALSGPFPTISITSMWRIAYGHTSQGSGHVALRRGSRESHEEFCLLLNDDEIVADEAPGVQIDQPEVQAPTVAFHTSPVELAQQARSAARSSRTLARSSQTSSVLKPILLDPYQPVDTSSGRLLSQSHKEVIHKFRRDLSEIGVELPSMESMSEAFEQMKLIQDVLAHKEKVSELLEMSTHQINLLTSPTFLPKVKDQGKFTLPCTLGHIELDNALVDSGASINLISLTMAEKIGIAGALQRPTTSIMFGDATSSLLLVCSRTIT</sequence>
<reference evidence="1" key="1">
    <citation type="submission" date="2020-01" db="EMBL/GenBank/DDBJ databases">
        <authorList>
            <person name="Mishra B."/>
        </authorList>
    </citation>
    <scope>NUCLEOTIDE SEQUENCE [LARGE SCALE GENOMIC DNA]</scope>
</reference>
<accession>A0A6D2L2K6</accession>
<dbReference type="InterPro" id="IPR001969">
    <property type="entry name" value="Aspartic_peptidase_AS"/>
</dbReference>
<gene>
    <name evidence="1" type="ORF">MERR_LOCUS40995</name>
</gene>
<evidence type="ECO:0000313" key="1">
    <source>
        <dbReference type="EMBL" id="CAA7053759.1"/>
    </source>
</evidence>
<dbReference type="PANTHER" id="PTHR33067:SF9">
    <property type="entry name" value="RNA-DIRECTED DNA POLYMERASE"/>
    <property type="match status" value="1"/>
</dbReference>
<protein>
    <recommendedName>
        <fullName evidence="3">Aspartic peptidase DDI1-type domain-containing protein</fullName>
    </recommendedName>
</protein>
<dbReference type="GO" id="GO:0004190">
    <property type="term" value="F:aspartic-type endopeptidase activity"/>
    <property type="evidence" value="ECO:0007669"/>
    <property type="project" value="InterPro"/>
</dbReference>
<organism evidence="1 2">
    <name type="scientific">Microthlaspi erraticum</name>
    <dbReference type="NCBI Taxonomy" id="1685480"/>
    <lineage>
        <taxon>Eukaryota</taxon>
        <taxon>Viridiplantae</taxon>
        <taxon>Streptophyta</taxon>
        <taxon>Embryophyta</taxon>
        <taxon>Tracheophyta</taxon>
        <taxon>Spermatophyta</taxon>
        <taxon>Magnoliopsida</taxon>
        <taxon>eudicotyledons</taxon>
        <taxon>Gunneridae</taxon>
        <taxon>Pentapetalae</taxon>
        <taxon>rosids</taxon>
        <taxon>malvids</taxon>
        <taxon>Brassicales</taxon>
        <taxon>Brassicaceae</taxon>
        <taxon>Coluteocarpeae</taxon>
        <taxon>Microthlaspi</taxon>
    </lineage>
</organism>
<dbReference type="PROSITE" id="PS00141">
    <property type="entry name" value="ASP_PROTEASE"/>
    <property type="match status" value="1"/>
</dbReference>
<dbReference type="Gene3D" id="2.40.70.10">
    <property type="entry name" value="Acid Proteases"/>
    <property type="match status" value="1"/>
</dbReference>